<dbReference type="Proteomes" id="UP001596328">
    <property type="component" value="Unassembled WGS sequence"/>
</dbReference>
<gene>
    <name evidence="2" type="ORF">ACFQE1_02090</name>
</gene>
<comment type="caution">
    <text evidence="2">The sequence shown here is derived from an EMBL/GenBank/DDBJ whole genome shotgun (WGS) entry which is preliminary data.</text>
</comment>
<proteinExistence type="predicted"/>
<evidence type="ECO:0000313" key="3">
    <source>
        <dbReference type="Proteomes" id="UP001596328"/>
    </source>
</evidence>
<reference evidence="2 3" key="1">
    <citation type="journal article" date="2019" name="Int. J. Syst. Evol. Microbiol.">
        <title>The Global Catalogue of Microorganisms (GCM) 10K type strain sequencing project: providing services to taxonomists for standard genome sequencing and annotation.</title>
        <authorList>
            <consortium name="The Broad Institute Genomics Platform"/>
            <consortium name="The Broad Institute Genome Sequencing Center for Infectious Disease"/>
            <person name="Wu L."/>
            <person name="Ma J."/>
        </authorList>
    </citation>
    <scope>NUCLEOTIDE SEQUENCE [LARGE SCALE GENOMIC DNA]</scope>
    <source>
        <strain evidence="2 3">NBRC 111368</strain>
    </source>
</reference>
<accession>A0ABD5RV15</accession>
<dbReference type="EMBL" id="JBHSWU010000007">
    <property type="protein sequence ID" value="MFC6723201.1"/>
    <property type="molecule type" value="Genomic_DNA"/>
</dbReference>
<evidence type="ECO:0000313" key="2">
    <source>
        <dbReference type="EMBL" id="MFC6723201.1"/>
    </source>
</evidence>
<organism evidence="2 3">
    <name type="scientific">Halobium palmae</name>
    <dbReference type="NCBI Taxonomy" id="1776492"/>
    <lineage>
        <taxon>Archaea</taxon>
        <taxon>Methanobacteriati</taxon>
        <taxon>Methanobacteriota</taxon>
        <taxon>Stenosarchaea group</taxon>
        <taxon>Halobacteria</taxon>
        <taxon>Halobacteriales</taxon>
        <taxon>Haloferacaceae</taxon>
        <taxon>Halobium</taxon>
    </lineage>
</organism>
<sequence>MSSDLSLDERVAISFGSLRTATTIALLTVIGMFFGANIEPIVFGSIIGVLVFELYENYRISKGDSR</sequence>
<name>A0ABD5RV15_9EURY</name>
<keyword evidence="1" id="KW-0812">Transmembrane</keyword>
<keyword evidence="3" id="KW-1185">Reference proteome</keyword>
<feature type="transmembrane region" description="Helical" evidence="1">
    <location>
        <begin position="40"/>
        <end position="58"/>
    </location>
</feature>
<keyword evidence="1" id="KW-1133">Transmembrane helix</keyword>
<protein>
    <submittedName>
        <fullName evidence="2">Uncharacterized protein</fullName>
    </submittedName>
</protein>
<keyword evidence="1" id="KW-0472">Membrane</keyword>
<evidence type="ECO:0000256" key="1">
    <source>
        <dbReference type="SAM" id="Phobius"/>
    </source>
</evidence>
<dbReference type="AlphaFoldDB" id="A0ABD5RV15"/>